<dbReference type="Pfam" id="PF00756">
    <property type="entry name" value="Esterase"/>
    <property type="match status" value="1"/>
</dbReference>
<protein>
    <submittedName>
        <fullName evidence="1">Esterase family protein</fullName>
    </submittedName>
</protein>
<comment type="caution">
    <text evidence="1">The sequence shown here is derived from an EMBL/GenBank/DDBJ whole genome shotgun (WGS) entry which is preliminary data.</text>
</comment>
<dbReference type="Proteomes" id="UP000886740">
    <property type="component" value="Unassembled WGS sequence"/>
</dbReference>
<reference evidence="1" key="2">
    <citation type="submission" date="2021-04" db="EMBL/GenBank/DDBJ databases">
        <authorList>
            <person name="Gilroy R."/>
        </authorList>
    </citation>
    <scope>NUCLEOTIDE SEQUENCE</scope>
    <source>
        <strain evidence="1">ChiGjej6B6-14162</strain>
    </source>
</reference>
<name>A0A9D2BFM5_9BACT</name>
<dbReference type="Gene3D" id="3.40.50.1820">
    <property type="entry name" value="alpha/beta hydrolase"/>
    <property type="match status" value="1"/>
</dbReference>
<proteinExistence type="predicted"/>
<gene>
    <name evidence="1" type="ORF">H9977_00340</name>
</gene>
<sequence length="279" mass="31610">MSRIYWIIWWCCCLPLGLWAAKVDSLLIDSPSMGHGVKVVVISPDKATSEACPTLYLLHGHSGNEKTWLVIKPNLPEIVDEKGLIVVCPDGENSWYWDSPLNANVRYETFISDELVRYVDGHYKTIADRRGRAIAGLSMGGHGALWNAIRHSDVFSAAGSMSGGLDIRPFPKNWNMSDQLGDQSTHPDNWESHTVINLIPRMEKGRLAIIVDCGEEDFFLKVNKAFHEALLKKRIDHDFITRPGAHNNAYWGNSIDYQILFFMKHFSRLQAEKDGARMR</sequence>
<dbReference type="EMBL" id="DXEL01000003">
    <property type="protein sequence ID" value="HIX73499.1"/>
    <property type="molecule type" value="Genomic_DNA"/>
</dbReference>
<dbReference type="AlphaFoldDB" id="A0A9D2BFM5"/>
<dbReference type="PANTHER" id="PTHR48098:SF1">
    <property type="entry name" value="DIACYLGLYCEROL ACYLTRANSFERASE_MYCOLYLTRANSFERASE AG85A"/>
    <property type="match status" value="1"/>
</dbReference>
<dbReference type="InterPro" id="IPR050583">
    <property type="entry name" value="Mycobacterial_A85_antigen"/>
</dbReference>
<dbReference type="PANTHER" id="PTHR48098">
    <property type="entry name" value="ENTEROCHELIN ESTERASE-RELATED"/>
    <property type="match status" value="1"/>
</dbReference>
<evidence type="ECO:0000313" key="2">
    <source>
        <dbReference type="Proteomes" id="UP000886740"/>
    </source>
</evidence>
<dbReference type="InterPro" id="IPR029058">
    <property type="entry name" value="AB_hydrolase_fold"/>
</dbReference>
<dbReference type="InterPro" id="IPR000801">
    <property type="entry name" value="Esterase-like"/>
</dbReference>
<organism evidence="1 2">
    <name type="scientific">Candidatus Parabacteroides intestinipullorum</name>
    <dbReference type="NCBI Taxonomy" id="2838723"/>
    <lineage>
        <taxon>Bacteria</taxon>
        <taxon>Pseudomonadati</taxon>
        <taxon>Bacteroidota</taxon>
        <taxon>Bacteroidia</taxon>
        <taxon>Bacteroidales</taxon>
        <taxon>Tannerellaceae</taxon>
        <taxon>Parabacteroides</taxon>
    </lineage>
</organism>
<dbReference type="GO" id="GO:0016747">
    <property type="term" value="F:acyltransferase activity, transferring groups other than amino-acyl groups"/>
    <property type="evidence" value="ECO:0007669"/>
    <property type="project" value="TreeGrafter"/>
</dbReference>
<evidence type="ECO:0000313" key="1">
    <source>
        <dbReference type="EMBL" id="HIX73499.1"/>
    </source>
</evidence>
<accession>A0A9D2BFM5</accession>
<reference evidence="1" key="1">
    <citation type="journal article" date="2021" name="PeerJ">
        <title>Extensive microbial diversity within the chicken gut microbiome revealed by metagenomics and culture.</title>
        <authorList>
            <person name="Gilroy R."/>
            <person name="Ravi A."/>
            <person name="Getino M."/>
            <person name="Pursley I."/>
            <person name="Horton D.L."/>
            <person name="Alikhan N.F."/>
            <person name="Baker D."/>
            <person name="Gharbi K."/>
            <person name="Hall N."/>
            <person name="Watson M."/>
            <person name="Adriaenssens E.M."/>
            <person name="Foster-Nyarko E."/>
            <person name="Jarju S."/>
            <person name="Secka A."/>
            <person name="Antonio M."/>
            <person name="Oren A."/>
            <person name="Chaudhuri R.R."/>
            <person name="La Ragione R."/>
            <person name="Hildebrand F."/>
            <person name="Pallen M.J."/>
        </authorList>
    </citation>
    <scope>NUCLEOTIDE SEQUENCE</scope>
    <source>
        <strain evidence="1">ChiGjej6B6-14162</strain>
    </source>
</reference>
<dbReference type="SUPFAM" id="SSF53474">
    <property type="entry name" value="alpha/beta-Hydrolases"/>
    <property type="match status" value="1"/>
</dbReference>